<dbReference type="GO" id="GO:0008234">
    <property type="term" value="F:cysteine-type peptidase activity"/>
    <property type="evidence" value="ECO:0007669"/>
    <property type="project" value="InterPro"/>
</dbReference>
<evidence type="ECO:0000313" key="6">
    <source>
        <dbReference type="Proteomes" id="UP000775213"/>
    </source>
</evidence>
<keyword evidence="3" id="KW-0378">Hydrolase</keyword>
<dbReference type="SUPFAM" id="SSF54001">
    <property type="entry name" value="Cysteine proteinases"/>
    <property type="match status" value="1"/>
</dbReference>
<gene>
    <name evidence="5" type="ORF">IEQ34_009124</name>
</gene>
<name>A0AAV7GIE0_DENCH</name>
<organism evidence="5 6">
    <name type="scientific">Dendrobium chrysotoxum</name>
    <name type="common">Orchid</name>
    <dbReference type="NCBI Taxonomy" id="161865"/>
    <lineage>
        <taxon>Eukaryota</taxon>
        <taxon>Viridiplantae</taxon>
        <taxon>Streptophyta</taxon>
        <taxon>Embryophyta</taxon>
        <taxon>Tracheophyta</taxon>
        <taxon>Spermatophyta</taxon>
        <taxon>Magnoliopsida</taxon>
        <taxon>Liliopsida</taxon>
        <taxon>Asparagales</taxon>
        <taxon>Orchidaceae</taxon>
        <taxon>Epidendroideae</taxon>
        <taxon>Malaxideae</taxon>
        <taxon>Dendrobiinae</taxon>
        <taxon>Dendrobium</taxon>
    </lineage>
</organism>
<keyword evidence="2" id="KW-0645">Protease</keyword>
<comment type="similarity">
    <text evidence="1">Belongs to the peptidase C48 family.</text>
</comment>
<evidence type="ECO:0000259" key="4">
    <source>
        <dbReference type="PROSITE" id="PS50600"/>
    </source>
</evidence>
<evidence type="ECO:0000256" key="1">
    <source>
        <dbReference type="ARBA" id="ARBA00005234"/>
    </source>
</evidence>
<feature type="domain" description="Ubiquitin-like protease family profile" evidence="4">
    <location>
        <begin position="1"/>
        <end position="90"/>
    </location>
</feature>
<sequence length="131" mass="15569">MYILCYEQYWTLLVGVVKEKYWAFFDSLPKAAHRDILNDVVDVVHKLHGDVGEAFDTDIRTWPINYHSGVPTQTNIIDCGMFVCKYMEKLIKYENVDWEQHKNLQDNMTLFRVELTYVILCSRKIMMIKLL</sequence>
<comment type="caution">
    <text evidence="5">The sequence shown here is derived from an EMBL/GenBank/DDBJ whole genome shotgun (WGS) entry which is preliminary data.</text>
</comment>
<dbReference type="Gene3D" id="3.40.395.10">
    <property type="entry name" value="Adenoviral Proteinase, Chain A"/>
    <property type="match status" value="1"/>
</dbReference>
<evidence type="ECO:0000313" key="5">
    <source>
        <dbReference type="EMBL" id="KAH0461549.1"/>
    </source>
</evidence>
<dbReference type="InterPro" id="IPR003653">
    <property type="entry name" value="Peptidase_C48_C"/>
</dbReference>
<evidence type="ECO:0000256" key="2">
    <source>
        <dbReference type="ARBA" id="ARBA00022670"/>
    </source>
</evidence>
<protein>
    <recommendedName>
        <fullName evidence="4">Ubiquitin-like protease family profile domain-containing protein</fullName>
    </recommendedName>
</protein>
<dbReference type="Proteomes" id="UP000775213">
    <property type="component" value="Unassembled WGS sequence"/>
</dbReference>
<dbReference type="InterPro" id="IPR038765">
    <property type="entry name" value="Papain-like_cys_pep_sf"/>
</dbReference>
<keyword evidence="6" id="KW-1185">Reference proteome</keyword>
<proteinExistence type="inferred from homology"/>
<dbReference type="PROSITE" id="PS50600">
    <property type="entry name" value="ULP_PROTEASE"/>
    <property type="match status" value="1"/>
</dbReference>
<accession>A0AAV7GIE0</accession>
<dbReference type="EMBL" id="JAGFBR010000009">
    <property type="protein sequence ID" value="KAH0461549.1"/>
    <property type="molecule type" value="Genomic_DNA"/>
</dbReference>
<reference evidence="5 6" key="1">
    <citation type="journal article" date="2021" name="Hortic Res">
        <title>Chromosome-scale assembly of the Dendrobium chrysotoxum genome enhances the understanding of orchid evolution.</title>
        <authorList>
            <person name="Zhang Y."/>
            <person name="Zhang G.Q."/>
            <person name="Zhang D."/>
            <person name="Liu X.D."/>
            <person name="Xu X.Y."/>
            <person name="Sun W.H."/>
            <person name="Yu X."/>
            <person name="Zhu X."/>
            <person name="Wang Z.W."/>
            <person name="Zhao X."/>
            <person name="Zhong W.Y."/>
            <person name="Chen H."/>
            <person name="Yin W.L."/>
            <person name="Huang T."/>
            <person name="Niu S.C."/>
            <person name="Liu Z.J."/>
        </authorList>
    </citation>
    <scope>NUCLEOTIDE SEQUENCE [LARGE SCALE GENOMIC DNA]</scope>
    <source>
        <strain evidence="5">Lindl</strain>
    </source>
</reference>
<dbReference type="GO" id="GO:0006508">
    <property type="term" value="P:proteolysis"/>
    <property type="evidence" value="ECO:0007669"/>
    <property type="project" value="UniProtKB-KW"/>
</dbReference>
<dbReference type="AlphaFoldDB" id="A0AAV7GIE0"/>
<evidence type="ECO:0000256" key="3">
    <source>
        <dbReference type="ARBA" id="ARBA00022801"/>
    </source>
</evidence>
<dbReference type="Pfam" id="PF02902">
    <property type="entry name" value="Peptidase_C48"/>
    <property type="match status" value="1"/>
</dbReference>